<dbReference type="EMBL" id="CP062310">
    <property type="protein sequence ID" value="QOJ78720.1"/>
    <property type="molecule type" value="Genomic_DNA"/>
</dbReference>
<gene>
    <name evidence="2" type="ORF">IG193_08215</name>
</gene>
<dbReference type="RefSeq" id="WP_192818692.1">
    <property type="nucleotide sequence ID" value="NZ_CP062310.1"/>
</dbReference>
<dbReference type="InParanoid" id="A0A7L9FFZ6"/>
<dbReference type="GeneID" id="59149873"/>
<keyword evidence="1" id="KW-0812">Transmembrane</keyword>
<name>A0A7L9FFZ6_9CREN</name>
<organism evidence="2 3">
    <name type="scientific">Infirmifilum lucidum</name>
    <dbReference type="NCBI Taxonomy" id="2776706"/>
    <lineage>
        <taxon>Archaea</taxon>
        <taxon>Thermoproteota</taxon>
        <taxon>Thermoprotei</taxon>
        <taxon>Thermofilales</taxon>
        <taxon>Thermofilaceae</taxon>
        <taxon>Infirmifilum</taxon>
    </lineage>
</organism>
<keyword evidence="3" id="KW-1185">Reference proteome</keyword>
<reference evidence="2 3" key="1">
    <citation type="submission" date="2020-10" db="EMBL/GenBank/DDBJ databases">
        <title>Thermofilum lucidum 3507LT sp. nov. a novel member of Thermofilaceae family isolated from Chile hot spring, and proposal of description order Thermofilales.</title>
        <authorList>
            <person name="Zayulina K.S."/>
            <person name="Elcheninov A.G."/>
            <person name="Toshchakov S.V."/>
            <person name="Kublanov I.V."/>
        </authorList>
    </citation>
    <scope>NUCLEOTIDE SEQUENCE [LARGE SCALE GENOMIC DNA]</scope>
    <source>
        <strain evidence="2 3">3507LT</strain>
    </source>
</reference>
<evidence type="ECO:0000256" key="1">
    <source>
        <dbReference type="SAM" id="Phobius"/>
    </source>
</evidence>
<dbReference type="AlphaFoldDB" id="A0A7L9FFZ6"/>
<feature type="transmembrane region" description="Helical" evidence="1">
    <location>
        <begin position="192"/>
        <end position="212"/>
    </location>
</feature>
<protein>
    <submittedName>
        <fullName evidence="2">Uncharacterized protein</fullName>
    </submittedName>
</protein>
<keyword evidence="1" id="KW-0472">Membrane</keyword>
<evidence type="ECO:0000313" key="3">
    <source>
        <dbReference type="Proteomes" id="UP000594121"/>
    </source>
</evidence>
<dbReference type="Proteomes" id="UP000594121">
    <property type="component" value="Chromosome"/>
</dbReference>
<proteinExistence type="predicted"/>
<evidence type="ECO:0000313" key="2">
    <source>
        <dbReference type="EMBL" id="QOJ78720.1"/>
    </source>
</evidence>
<sequence length="218" mass="23559">MRVVLLVLAVLVLVPCTFLAQCPEPLEARAFEAVINTPGARLDASRLAAYAVKEVASGVFAYRSGFDERIAVTLGLEALPATGRQYPVIRLQVLPGASGVTDADLRRALKLELDRLTSVGVIQGLSEELESSLVLSARLGLAGWDRRLVFDNGAWRPFNESSIYVPLRGCPAPLAVDYSSLPVWRTGSQDNLPLIISAGVVAVLALFLAWRFTAKRKS</sequence>
<keyword evidence="1" id="KW-1133">Transmembrane helix</keyword>
<accession>A0A7L9FFZ6</accession>
<dbReference type="KEGG" id="thel:IG193_08215"/>